<organism evidence="1">
    <name type="scientific">Lygus hesperus</name>
    <name type="common">Western plant bug</name>
    <dbReference type="NCBI Taxonomy" id="30085"/>
    <lineage>
        <taxon>Eukaryota</taxon>
        <taxon>Metazoa</taxon>
        <taxon>Ecdysozoa</taxon>
        <taxon>Arthropoda</taxon>
        <taxon>Hexapoda</taxon>
        <taxon>Insecta</taxon>
        <taxon>Pterygota</taxon>
        <taxon>Neoptera</taxon>
        <taxon>Paraneoptera</taxon>
        <taxon>Hemiptera</taxon>
        <taxon>Heteroptera</taxon>
        <taxon>Panheteroptera</taxon>
        <taxon>Cimicomorpha</taxon>
        <taxon>Miridae</taxon>
        <taxon>Mirini</taxon>
        <taxon>Lygus</taxon>
    </lineage>
</organism>
<proteinExistence type="predicted"/>
<evidence type="ECO:0000313" key="2">
    <source>
        <dbReference type="EMBL" id="JAQ15693.1"/>
    </source>
</evidence>
<sequence>QCEGVSIVPDEPRHGEGHLYCEDGYVESKFVVCKVRNRIVYLHFTVNPGEMVGVLGDGKFAVPSLLYGFCEILSGSVCIEKAFDTLRNGYIPKDPHLFSGPLIKSLSCGRTLTEDAVISALVKVGMDQEIANLPLGLKTSRESWRDTFTHHQRQLLYLAANIANRSQIVLIHFDSAQCNRKEEQIVMRRARKHLPSSTIFILSNRLRTVLRTEKIMVFKSGSLMEFKSTVELLKDSSSCLNSYINVIRQRSIKKELRGSALPNAGQQIISKDDFNHDNSD</sequence>
<dbReference type="AlphaFoldDB" id="A0A146M3B3"/>
<name>A0A146M3B3_LYGHE</name>
<feature type="non-terminal residue" evidence="1">
    <location>
        <position position="1"/>
    </location>
</feature>
<gene>
    <name evidence="1" type="primary">ABCC5_0</name>
    <name evidence="2" type="synonym">ABCC5_2</name>
    <name evidence="2" type="ORF">g.65475</name>
    <name evidence="1" type="ORF">g.65477</name>
</gene>
<dbReference type="PANTHER" id="PTHR43394">
    <property type="entry name" value="ATP-DEPENDENT PERMEASE MDL1, MITOCHONDRIAL"/>
    <property type="match status" value="1"/>
</dbReference>
<dbReference type="Gene3D" id="3.40.50.300">
    <property type="entry name" value="P-loop containing nucleotide triphosphate hydrolases"/>
    <property type="match status" value="1"/>
</dbReference>
<dbReference type="EMBL" id="GDHC01004376">
    <property type="protein sequence ID" value="JAQ14253.1"/>
    <property type="molecule type" value="Transcribed_RNA"/>
</dbReference>
<dbReference type="SUPFAM" id="SSF52540">
    <property type="entry name" value="P-loop containing nucleoside triphosphate hydrolases"/>
    <property type="match status" value="1"/>
</dbReference>
<dbReference type="InterPro" id="IPR027417">
    <property type="entry name" value="P-loop_NTPase"/>
</dbReference>
<evidence type="ECO:0000313" key="1">
    <source>
        <dbReference type="EMBL" id="JAQ14253.1"/>
    </source>
</evidence>
<protein>
    <submittedName>
        <fullName evidence="1">Multidrug resistance-associated protein 5</fullName>
    </submittedName>
</protein>
<accession>A0A146M3B3</accession>
<reference evidence="1" key="1">
    <citation type="journal article" date="2016" name="Gigascience">
        <title>De novo construction of an expanded transcriptome assembly for the western tarnished plant bug, Lygus hesperus.</title>
        <authorList>
            <person name="Tassone E.E."/>
            <person name="Geib S.M."/>
            <person name="Hall B."/>
            <person name="Fabrick J.A."/>
            <person name="Brent C.S."/>
            <person name="Hull J.J."/>
        </authorList>
    </citation>
    <scope>NUCLEOTIDE SEQUENCE</scope>
</reference>
<dbReference type="InterPro" id="IPR039421">
    <property type="entry name" value="Type_1_exporter"/>
</dbReference>
<dbReference type="EMBL" id="GDHC01002936">
    <property type="protein sequence ID" value="JAQ15693.1"/>
    <property type="molecule type" value="Transcribed_RNA"/>
</dbReference>